<dbReference type="PANTHER" id="PTHR39441">
    <property type="entry name" value="DUF2252 DOMAIN-CONTAINING PROTEIN"/>
    <property type="match status" value="1"/>
</dbReference>
<gene>
    <name evidence="2" type="ORF">GCM10009849_28660</name>
</gene>
<evidence type="ECO:0000313" key="2">
    <source>
        <dbReference type="EMBL" id="GAA2202004.1"/>
    </source>
</evidence>
<dbReference type="RefSeq" id="WP_344300450.1">
    <property type="nucleotide sequence ID" value="NZ_BAAAQW010000009.1"/>
</dbReference>
<proteinExistence type="predicted"/>
<feature type="compositionally biased region" description="Low complexity" evidence="1">
    <location>
        <begin position="1"/>
        <end position="13"/>
    </location>
</feature>
<comment type="caution">
    <text evidence="2">The sequence shown here is derived from an EMBL/GenBank/DDBJ whole genome shotgun (WGS) entry which is preliminary data.</text>
</comment>
<protein>
    <submittedName>
        <fullName evidence="2">DUF2252 domain-containing protein</fullName>
    </submittedName>
</protein>
<evidence type="ECO:0000313" key="3">
    <source>
        <dbReference type="Proteomes" id="UP001500432"/>
    </source>
</evidence>
<keyword evidence="3" id="KW-1185">Reference proteome</keyword>
<dbReference type="InterPro" id="IPR018721">
    <property type="entry name" value="DUF2252"/>
</dbReference>
<name>A0ABN3BYI7_9MICC</name>
<evidence type="ECO:0000256" key="1">
    <source>
        <dbReference type="SAM" id="MobiDB-lite"/>
    </source>
</evidence>
<organism evidence="2 3">
    <name type="scientific">Sinomonas flava</name>
    <dbReference type="NCBI Taxonomy" id="496857"/>
    <lineage>
        <taxon>Bacteria</taxon>
        <taxon>Bacillati</taxon>
        <taxon>Actinomycetota</taxon>
        <taxon>Actinomycetes</taxon>
        <taxon>Micrococcales</taxon>
        <taxon>Micrococcaceae</taxon>
        <taxon>Sinomonas</taxon>
    </lineage>
</organism>
<accession>A0ABN3BYI7</accession>
<feature type="region of interest" description="Disordered" evidence="1">
    <location>
        <begin position="1"/>
        <end position="40"/>
    </location>
</feature>
<dbReference type="EMBL" id="BAAAQW010000009">
    <property type="protein sequence ID" value="GAA2202004.1"/>
    <property type="molecule type" value="Genomic_DNA"/>
</dbReference>
<dbReference type="Pfam" id="PF10009">
    <property type="entry name" value="DUF2252"/>
    <property type="match status" value="1"/>
</dbReference>
<reference evidence="2 3" key="1">
    <citation type="journal article" date="2019" name="Int. J. Syst. Evol. Microbiol.">
        <title>The Global Catalogue of Microorganisms (GCM) 10K type strain sequencing project: providing services to taxonomists for standard genome sequencing and annotation.</title>
        <authorList>
            <consortium name="The Broad Institute Genomics Platform"/>
            <consortium name="The Broad Institute Genome Sequencing Center for Infectious Disease"/>
            <person name="Wu L."/>
            <person name="Ma J."/>
        </authorList>
    </citation>
    <scope>NUCLEOTIDE SEQUENCE [LARGE SCALE GENOMIC DNA]</scope>
    <source>
        <strain evidence="2 3">JCM 16034</strain>
    </source>
</reference>
<dbReference type="Proteomes" id="UP001500432">
    <property type="component" value="Unassembled WGS sequence"/>
</dbReference>
<dbReference type="PANTHER" id="PTHR39441:SF1">
    <property type="entry name" value="DUF2252 DOMAIN-CONTAINING PROTEIN"/>
    <property type="match status" value="1"/>
</dbReference>
<sequence>MAATHAEQAQAEQTHAEQAKAGRALRKALPRRDQGTYGSSGRDAVAILTGQHEGRLEDLVPLRVGRMLESPFAFLRGAAAVMAADLAGAPVSGPQVLACGDAHLANFGFFGSPERRLLFDLNDFDEAFPAPWEWDLKRLAASAWVMGRTNGYSEARCREAAEGAAREYRETIRELHRRTAVERFYFQVETDLLASARRSGFLSGDARKARHRDSEQVLSQIGTRTEDGSLRIVDQPPIMRHPDVLAIDYLEELYASYRRTLRPDASLLLSQYRLADYALRVVGVGSIGLRSWIVLLEGPTGDPFVLQAKEARPSVLQTHGGLTVPPGFVAADLALHGQGYRVVGSQRILQAQSDTFLGWIRDTRSEGDAPRDYYLRQFRDMKGTVNLTRLSSDHAFRYAKLCGRLLARAHAQSPGSGAIAGYLGRSPAADAAMARWARAYADQTEADLAALAKAVKSGRVAAERQPDGGA</sequence>